<keyword evidence="7" id="KW-0436">Ligase</keyword>
<proteinExistence type="predicted"/>
<evidence type="ECO:0000313" key="8">
    <source>
        <dbReference type="Proteomes" id="UP000027936"/>
    </source>
</evidence>
<keyword evidence="4 5" id="KW-0472">Membrane</keyword>
<feature type="domain" description="O-antigen ligase-related" evidence="6">
    <location>
        <begin position="212"/>
        <end position="358"/>
    </location>
</feature>
<evidence type="ECO:0000256" key="3">
    <source>
        <dbReference type="ARBA" id="ARBA00022989"/>
    </source>
</evidence>
<dbReference type="InterPro" id="IPR007016">
    <property type="entry name" value="O-antigen_ligase-rel_domated"/>
</dbReference>
<reference evidence="7 8" key="1">
    <citation type="submission" date="2014-04" db="EMBL/GenBank/DDBJ databases">
        <title>Draft genome sequence of Bacillus azotoformans MEV2011, a (co-) denitrifying strain unable to grow in the presence of oxygen.</title>
        <authorList>
            <person name="Nielsen M."/>
            <person name="Schreiber L."/>
            <person name="Finster K."/>
            <person name="Schramm A."/>
        </authorList>
    </citation>
    <scope>NUCLEOTIDE SEQUENCE [LARGE SCALE GENOMIC DNA]</scope>
    <source>
        <strain evidence="7 8">MEV2011</strain>
    </source>
</reference>
<feature type="transmembrane region" description="Helical" evidence="5">
    <location>
        <begin position="229"/>
        <end position="245"/>
    </location>
</feature>
<keyword evidence="3 5" id="KW-1133">Transmembrane helix</keyword>
<feature type="transmembrane region" description="Helical" evidence="5">
    <location>
        <begin position="54"/>
        <end position="74"/>
    </location>
</feature>
<comment type="caution">
    <text evidence="7">The sequence shown here is derived from an EMBL/GenBank/DDBJ whole genome shotgun (WGS) entry which is preliminary data.</text>
</comment>
<evidence type="ECO:0000256" key="2">
    <source>
        <dbReference type="ARBA" id="ARBA00022692"/>
    </source>
</evidence>
<accession>A0A072NNN6</accession>
<feature type="transmembrane region" description="Helical" evidence="5">
    <location>
        <begin position="342"/>
        <end position="365"/>
    </location>
</feature>
<feature type="transmembrane region" description="Helical" evidence="5">
    <location>
        <begin position="377"/>
        <end position="393"/>
    </location>
</feature>
<dbReference type="EMBL" id="JJRY01000005">
    <property type="protein sequence ID" value="KEF38877.1"/>
    <property type="molecule type" value="Genomic_DNA"/>
</dbReference>
<gene>
    <name evidence="7" type="ORF">M670_01693</name>
</gene>
<dbReference type="InterPro" id="IPR051533">
    <property type="entry name" value="WaaL-like"/>
</dbReference>
<dbReference type="AlphaFoldDB" id="A0A072NNN6"/>
<dbReference type="GO" id="GO:0016020">
    <property type="term" value="C:membrane"/>
    <property type="evidence" value="ECO:0007669"/>
    <property type="project" value="UniProtKB-SubCell"/>
</dbReference>
<evidence type="ECO:0000256" key="4">
    <source>
        <dbReference type="ARBA" id="ARBA00023136"/>
    </source>
</evidence>
<feature type="transmembrane region" description="Helical" evidence="5">
    <location>
        <begin position="252"/>
        <end position="271"/>
    </location>
</feature>
<dbReference type="PANTHER" id="PTHR37422">
    <property type="entry name" value="TEICHURONIC ACID BIOSYNTHESIS PROTEIN TUAE"/>
    <property type="match status" value="1"/>
</dbReference>
<comment type="subcellular location">
    <subcellularLocation>
        <location evidence="1">Membrane</location>
        <topology evidence="1">Multi-pass membrane protein</topology>
    </subcellularLocation>
</comment>
<protein>
    <submittedName>
        <fullName evidence="7">Lipid A core-O-antigen ligase-like enyme</fullName>
    </submittedName>
</protein>
<sequence>MYGALQASQKRVYTTKLPISKQVLASLCFIMFFSSDAISFVTTRILGFYDINEYSWILTTLIIYSPLFLMPFAIGDRRHIRDFLLLWGIVLLAFTITLVIHPEYKGWFNHPLYSVSDYIFRPDRALYAYFMVRIINDPKRILICLKIVSYIFVIYGLYQFLNAMKLGYWLTVSENGLRRLPYSMSFGYDMMLPAIVFLYYTMRYKKVLHLALTVLCIFMILLAGSRAPLLWIMVFFTVMLIRSFVNSKVKVFWGLFAPFLLLGLINLNNIIRFIAVFLQQQGITARSIDMLLSGTMSDDNGRKDIYDIAIRMIKNSDFFGYGLYGDRYVIGNYYYWGYPHNIFLEILITFGVVIGGLLIFFMLYNIVRTLIKCKDQYWMDLFLIFLVCSLKLLLSYSYWYVPEFWAAIAVVYSWNRQQKIKYRTERTL</sequence>
<evidence type="ECO:0000256" key="5">
    <source>
        <dbReference type="SAM" id="Phobius"/>
    </source>
</evidence>
<dbReference type="PANTHER" id="PTHR37422:SF13">
    <property type="entry name" value="LIPOPOLYSACCHARIDE BIOSYNTHESIS PROTEIN PA4999-RELATED"/>
    <property type="match status" value="1"/>
</dbReference>
<feature type="transmembrane region" description="Helical" evidence="5">
    <location>
        <begin position="23"/>
        <end position="42"/>
    </location>
</feature>
<feature type="transmembrane region" description="Helical" evidence="5">
    <location>
        <begin position="141"/>
        <end position="161"/>
    </location>
</feature>
<feature type="transmembrane region" description="Helical" evidence="5">
    <location>
        <begin position="181"/>
        <end position="200"/>
    </location>
</feature>
<dbReference type="RefSeq" id="WP_035194857.1">
    <property type="nucleotide sequence ID" value="NZ_JJRY01000005.1"/>
</dbReference>
<dbReference type="PATRIC" id="fig|1348973.3.peg.1652"/>
<dbReference type="Pfam" id="PF04932">
    <property type="entry name" value="Wzy_C"/>
    <property type="match status" value="1"/>
</dbReference>
<evidence type="ECO:0000256" key="1">
    <source>
        <dbReference type="ARBA" id="ARBA00004141"/>
    </source>
</evidence>
<organism evidence="7 8">
    <name type="scientific">Schinkia azotoformans MEV2011</name>
    <dbReference type="NCBI Taxonomy" id="1348973"/>
    <lineage>
        <taxon>Bacteria</taxon>
        <taxon>Bacillati</taxon>
        <taxon>Bacillota</taxon>
        <taxon>Bacilli</taxon>
        <taxon>Bacillales</taxon>
        <taxon>Bacillaceae</taxon>
        <taxon>Calidifontibacillus/Schinkia group</taxon>
        <taxon>Schinkia</taxon>
    </lineage>
</organism>
<feature type="transmembrane region" description="Helical" evidence="5">
    <location>
        <begin position="207"/>
        <end position="223"/>
    </location>
</feature>
<dbReference type="GO" id="GO:0016874">
    <property type="term" value="F:ligase activity"/>
    <property type="evidence" value="ECO:0007669"/>
    <property type="project" value="UniProtKB-KW"/>
</dbReference>
<evidence type="ECO:0000313" key="7">
    <source>
        <dbReference type="EMBL" id="KEF38877.1"/>
    </source>
</evidence>
<evidence type="ECO:0000259" key="6">
    <source>
        <dbReference type="Pfam" id="PF04932"/>
    </source>
</evidence>
<name>A0A072NNN6_SCHAZ</name>
<dbReference type="Proteomes" id="UP000027936">
    <property type="component" value="Unassembled WGS sequence"/>
</dbReference>
<feature type="transmembrane region" description="Helical" evidence="5">
    <location>
        <begin position="80"/>
        <end position="100"/>
    </location>
</feature>
<keyword evidence="2 5" id="KW-0812">Transmembrane</keyword>